<proteinExistence type="predicted"/>
<evidence type="ECO:0000313" key="1">
    <source>
        <dbReference type="EMBL" id="KAG5606526.1"/>
    </source>
</evidence>
<gene>
    <name evidence="1" type="ORF">H5410_028018</name>
</gene>
<dbReference type="AlphaFoldDB" id="A0A9J5Z681"/>
<name>A0A9J5Z681_SOLCO</name>
<comment type="caution">
    <text evidence="1">The sequence shown here is derived from an EMBL/GenBank/DDBJ whole genome shotgun (WGS) entry which is preliminary data.</text>
</comment>
<protein>
    <submittedName>
        <fullName evidence="1">Uncharacterized protein</fullName>
    </submittedName>
</protein>
<reference evidence="1 2" key="1">
    <citation type="submission" date="2020-09" db="EMBL/GenBank/DDBJ databases">
        <title>De no assembly of potato wild relative species, Solanum commersonii.</title>
        <authorList>
            <person name="Cho K."/>
        </authorList>
    </citation>
    <scope>NUCLEOTIDE SEQUENCE [LARGE SCALE GENOMIC DNA]</scope>
    <source>
        <strain evidence="1">LZ3.2</strain>
        <tissue evidence="1">Leaf</tissue>
    </source>
</reference>
<evidence type="ECO:0000313" key="2">
    <source>
        <dbReference type="Proteomes" id="UP000824120"/>
    </source>
</evidence>
<sequence length="107" mass="12079">MRVLNTDVHCHEVNIGRGPEHVGDKIKNEDILDKMGVTSVVDKIRKVRLRWLEHVKWRSASTLAAQTENKMNTLDAHIGAPTKFRSRTVGGAPNRIFSIARVEPNIE</sequence>
<dbReference type="Proteomes" id="UP000824120">
    <property type="component" value="Chromosome 5"/>
</dbReference>
<keyword evidence="2" id="KW-1185">Reference proteome</keyword>
<dbReference type="EMBL" id="JACXVP010000005">
    <property type="protein sequence ID" value="KAG5606526.1"/>
    <property type="molecule type" value="Genomic_DNA"/>
</dbReference>
<accession>A0A9J5Z681</accession>
<organism evidence="1 2">
    <name type="scientific">Solanum commersonii</name>
    <name type="common">Commerson's wild potato</name>
    <name type="synonym">Commerson's nightshade</name>
    <dbReference type="NCBI Taxonomy" id="4109"/>
    <lineage>
        <taxon>Eukaryota</taxon>
        <taxon>Viridiplantae</taxon>
        <taxon>Streptophyta</taxon>
        <taxon>Embryophyta</taxon>
        <taxon>Tracheophyta</taxon>
        <taxon>Spermatophyta</taxon>
        <taxon>Magnoliopsida</taxon>
        <taxon>eudicotyledons</taxon>
        <taxon>Gunneridae</taxon>
        <taxon>Pentapetalae</taxon>
        <taxon>asterids</taxon>
        <taxon>lamiids</taxon>
        <taxon>Solanales</taxon>
        <taxon>Solanaceae</taxon>
        <taxon>Solanoideae</taxon>
        <taxon>Solaneae</taxon>
        <taxon>Solanum</taxon>
    </lineage>
</organism>
<dbReference type="OrthoDB" id="1283502at2759"/>